<keyword evidence="2" id="KW-1185">Reference proteome</keyword>
<evidence type="ECO:0000313" key="1">
    <source>
        <dbReference type="EMBL" id="ASF44707.1"/>
    </source>
</evidence>
<protein>
    <submittedName>
        <fullName evidence="1">Uncharacterized protein</fullName>
    </submittedName>
</protein>
<proteinExistence type="predicted"/>
<gene>
    <name evidence="1" type="ORF">CEK71_00750</name>
</gene>
<dbReference type="AlphaFoldDB" id="A0A1Z4BTS5"/>
<dbReference type="KEGG" id="mpsy:CEK71_00750"/>
<accession>A0A1Z4BTS5</accession>
<reference evidence="1 2" key="1">
    <citation type="submission" date="2017-06" db="EMBL/GenBank/DDBJ databases">
        <title>Genome Sequencing of the methanotroph Methylovulum psychrotolerants str. HV10-M2 isolated from a high-altitude environment.</title>
        <authorList>
            <person name="Mateos-Rivera A."/>
        </authorList>
    </citation>
    <scope>NUCLEOTIDE SEQUENCE [LARGE SCALE GENOMIC DNA]</scope>
    <source>
        <strain evidence="1 2">HV10_M2</strain>
    </source>
</reference>
<dbReference type="EMBL" id="CP022129">
    <property type="protein sequence ID" value="ASF44707.1"/>
    <property type="molecule type" value="Genomic_DNA"/>
</dbReference>
<sequence>MKKARKNQAKKKPKLINKNIRINSQLEQFMTVDLNSLTTTQLIEEANLLNKAVDDTQPEQVLEQRARIAEMVEIWMKKTQQVPEWAATLHAKQLIGSALACDALAVANKSDDDIAAGYWLEGSLLFSQVLSLYPSQPEWVVTYHQKHLLEGGAAFDRVAQATKGTDDLKTAGNWLKGSALLGEYIKLYPNAPEWLTPMYTKQLLEGGMIYDRLADTAKNSDDGKAADYWVNGVLLLGRLVAQYPEQPEWVVRLFEKQFLEGGVAGDRAASANKGADDTAAADNWIKGSALLWQYLKTMADAPEWVVNSHKKQLLEGALACDRVAAASKGVDDVKAADYWTKGALLLGRYLKLYGNDQEWVLNAHAKQLLEGSVACHRVATDKKAQNDAAAADFWAQATVLFGQLLADYPEQPEWVVNHRDIAKANASATPYLAQLIDLDAFDKAFCVKKK</sequence>
<evidence type="ECO:0000313" key="2">
    <source>
        <dbReference type="Proteomes" id="UP000197019"/>
    </source>
</evidence>
<organism evidence="1 2">
    <name type="scientific">Methylovulum psychrotolerans</name>
    <dbReference type="NCBI Taxonomy" id="1704499"/>
    <lineage>
        <taxon>Bacteria</taxon>
        <taxon>Pseudomonadati</taxon>
        <taxon>Pseudomonadota</taxon>
        <taxon>Gammaproteobacteria</taxon>
        <taxon>Methylococcales</taxon>
        <taxon>Methylococcaceae</taxon>
        <taxon>Methylovulum</taxon>
    </lineage>
</organism>
<dbReference type="RefSeq" id="WP_088617590.1">
    <property type="nucleotide sequence ID" value="NZ_CP022129.1"/>
</dbReference>
<dbReference type="Proteomes" id="UP000197019">
    <property type="component" value="Chromosome"/>
</dbReference>
<name>A0A1Z4BTS5_9GAMM</name>